<protein>
    <submittedName>
        <fullName evidence="11">Aspartic endopeptidase</fullName>
    </submittedName>
</protein>
<gene>
    <name evidence="11" type="ORF">Trco_006874</name>
</gene>
<dbReference type="AlphaFoldDB" id="A0A9P8TUM4"/>
<evidence type="ECO:0000256" key="2">
    <source>
        <dbReference type="ARBA" id="ARBA00022670"/>
    </source>
</evidence>
<dbReference type="InterPro" id="IPR001461">
    <property type="entry name" value="Aspartic_peptidase_A1"/>
</dbReference>
<keyword evidence="4 7" id="KW-0064">Aspartyl protease</keyword>
<dbReference type="EMBL" id="JAIWOZ010000005">
    <property type="protein sequence ID" value="KAH6605167.1"/>
    <property type="molecule type" value="Genomic_DNA"/>
</dbReference>
<dbReference type="GO" id="GO:0006508">
    <property type="term" value="P:proteolysis"/>
    <property type="evidence" value="ECO:0007669"/>
    <property type="project" value="UniProtKB-KW"/>
</dbReference>
<feature type="active site" evidence="6">
    <location>
        <position position="258"/>
    </location>
</feature>
<dbReference type="PANTHER" id="PTHR47966">
    <property type="entry name" value="BETA-SITE APP-CLEAVING ENZYME, ISOFORM A-RELATED"/>
    <property type="match status" value="1"/>
</dbReference>
<reference evidence="11" key="1">
    <citation type="submission" date="2021-08" db="EMBL/GenBank/DDBJ databases">
        <title>Chromosome-Level Trichoderma cornu-damae using Hi-C Data.</title>
        <authorList>
            <person name="Kim C.S."/>
        </authorList>
    </citation>
    <scope>NUCLEOTIDE SEQUENCE</scope>
    <source>
        <strain evidence="11">KA19-0412C</strain>
    </source>
</reference>
<evidence type="ECO:0000313" key="12">
    <source>
        <dbReference type="Proteomes" id="UP000827724"/>
    </source>
</evidence>
<keyword evidence="12" id="KW-1185">Reference proteome</keyword>
<evidence type="ECO:0000256" key="1">
    <source>
        <dbReference type="ARBA" id="ARBA00007447"/>
    </source>
</evidence>
<name>A0A9P8TUM4_9HYPO</name>
<keyword evidence="2 7" id="KW-0645">Protease</keyword>
<evidence type="ECO:0000313" key="11">
    <source>
        <dbReference type="EMBL" id="KAH6605167.1"/>
    </source>
</evidence>
<feature type="chain" id="PRO_5040388900" evidence="9">
    <location>
        <begin position="22"/>
        <end position="464"/>
    </location>
</feature>
<feature type="region of interest" description="Disordered" evidence="8">
    <location>
        <begin position="409"/>
        <end position="437"/>
    </location>
</feature>
<feature type="domain" description="Peptidase A1" evidence="10">
    <location>
        <begin position="61"/>
        <end position="390"/>
    </location>
</feature>
<dbReference type="CDD" id="cd05474">
    <property type="entry name" value="SAP_like"/>
    <property type="match status" value="1"/>
</dbReference>
<evidence type="ECO:0000256" key="8">
    <source>
        <dbReference type="SAM" id="MobiDB-lite"/>
    </source>
</evidence>
<dbReference type="OrthoDB" id="771136at2759"/>
<dbReference type="InterPro" id="IPR001969">
    <property type="entry name" value="Aspartic_peptidase_AS"/>
</dbReference>
<evidence type="ECO:0000256" key="4">
    <source>
        <dbReference type="ARBA" id="ARBA00022750"/>
    </source>
</evidence>
<dbReference type="SUPFAM" id="SSF50630">
    <property type="entry name" value="Acid proteases"/>
    <property type="match status" value="1"/>
</dbReference>
<comment type="similarity">
    <text evidence="1 7">Belongs to the peptidase A1 family.</text>
</comment>
<dbReference type="Pfam" id="PF00026">
    <property type="entry name" value="Asp"/>
    <property type="match status" value="1"/>
</dbReference>
<feature type="active site" evidence="6">
    <location>
        <position position="79"/>
    </location>
</feature>
<evidence type="ECO:0000259" key="10">
    <source>
        <dbReference type="PROSITE" id="PS51767"/>
    </source>
</evidence>
<dbReference type="InterPro" id="IPR033876">
    <property type="entry name" value="SAP-like"/>
</dbReference>
<comment type="caution">
    <text evidence="11">The sequence shown here is derived from an EMBL/GenBank/DDBJ whole genome shotgun (WGS) entry which is preliminary data.</text>
</comment>
<organism evidence="11 12">
    <name type="scientific">Trichoderma cornu-damae</name>
    <dbReference type="NCBI Taxonomy" id="654480"/>
    <lineage>
        <taxon>Eukaryota</taxon>
        <taxon>Fungi</taxon>
        <taxon>Dikarya</taxon>
        <taxon>Ascomycota</taxon>
        <taxon>Pezizomycotina</taxon>
        <taxon>Sordariomycetes</taxon>
        <taxon>Hypocreomycetidae</taxon>
        <taxon>Hypocreales</taxon>
        <taxon>Hypocreaceae</taxon>
        <taxon>Trichoderma</taxon>
    </lineage>
</organism>
<dbReference type="PROSITE" id="PS00141">
    <property type="entry name" value="ASP_PROTEASE"/>
    <property type="match status" value="1"/>
</dbReference>
<dbReference type="InterPro" id="IPR033121">
    <property type="entry name" value="PEPTIDASE_A1"/>
</dbReference>
<accession>A0A9P8TUM4</accession>
<feature type="compositionally biased region" description="Low complexity" evidence="8">
    <location>
        <begin position="424"/>
        <end position="437"/>
    </location>
</feature>
<dbReference type="Proteomes" id="UP000827724">
    <property type="component" value="Unassembled WGS sequence"/>
</dbReference>
<evidence type="ECO:0000256" key="9">
    <source>
        <dbReference type="SAM" id="SignalP"/>
    </source>
</evidence>
<dbReference type="PANTHER" id="PTHR47966:SF65">
    <property type="entry name" value="ASPARTIC-TYPE ENDOPEPTIDASE"/>
    <property type="match status" value="1"/>
</dbReference>
<dbReference type="PROSITE" id="PS51767">
    <property type="entry name" value="PEPTIDASE_A1"/>
    <property type="match status" value="1"/>
</dbReference>
<keyword evidence="5 7" id="KW-0378">Hydrolase</keyword>
<proteinExistence type="inferred from homology"/>
<sequence length="464" mass="49222">MRSAFQCVSLAGLIVAGTVSAGVVSVPFEKRYLDNDLAPSLLRRDGTINLDALNNITGGGYYAQLSIGTPPQNLSFHLDTGSSDTWVNSNEADLCTNRSSYEPLPNAPFNITYLDGRHIQGRYFKDTVTINGAEIKDQQLGLALKSVHGTGLMGLGFSQSVATTSKYPTVVDNMVSQKIIPVPAFSLYLNDLQTSKGTILFGGVDTDKFHGGLATLPLQPLPSSVSSSRAIKTYNVQLNGFTASGVQVPSVNAGAILDSGSTITLLPENVVQPIWNHFGVQRIPGLSIPFIDCAKANSKGVSFDFHFTNKTIKVPLDEVVINNLASVQDELLQDQQLKKYFGGWSGVCMFGFSSTSNYGILASDFVLLGDTFLRSAYVVYDLQNKQIGIAQATLNATTSSIVEFQAGSESIPGPVATGDDSDNSADSGSSNTSTESAGAMPYPAFSIAVAGTMLTTLSMMVNAL</sequence>
<evidence type="ECO:0000256" key="3">
    <source>
        <dbReference type="ARBA" id="ARBA00022729"/>
    </source>
</evidence>
<dbReference type="PRINTS" id="PR00792">
    <property type="entry name" value="PEPSIN"/>
</dbReference>
<dbReference type="Gene3D" id="2.40.70.10">
    <property type="entry name" value="Acid Proteases"/>
    <property type="match status" value="2"/>
</dbReference>
<evidence type="ECO:0000256" key="7">
    <source>
        <dbReference type="RuleBase" id="RU000454"/>
    </source>
</evidence>
<evidence type="ECO:0000256" key="5">
    <source>
        <dbReference type="ARBA" id="ARBA00022801"/>
    </source>
</evidence>
<dbReference type="InterPro" id="IPR021109">
    <property type="entry name" value="Peptidase_aspartic_dom_sf"/>
</dbReference>
<keyword evidence="3 9" id="KW-0732">Signal</keyword>
<dbReference type="GO" id="GO:0004190">
    <property type="term" value="F:aspartic-type endopeptidase activity"/>
    <property type="evidence" value="ECO:0007669"/>
    <property type="project" value="UniProtKB-KW"/>
</dbReference>
<feature type="signal peptide" evidence="9">
    <location>
        <begin position="1"/>
        <end position="21"/>
    </location>
</feature>
<evidence type="ECO:0000256" key="6">
    <source>
        <dbReference type="PIRSR" id="PIRSR601461-1"/>
    </source>
</evidence>